<dbReference type="NCBIfam" id="TIGR01509">
    <property type="entry name" value="HAD-SF-IA-v3"/>
    <property type="match status" value="1"/>
</dbReference>
<evidence type="ECO:0000313" key="2">
    <source>
        <dbReference type="Proteomes" id="UP000004508"/>
    </source>
</evidence>
<dbReference type="Gene3D" id="3.40.50.1000">
    <property type="entry name" value="HAD superfamily/HAD-like"/>
    <property type="match status" value="1"/>
</dbReference>
<organism evidence="1 2">
    <name type="scientific">Ktedonobacter racemifer DSM 44963</name>
    <dbReference type="NCBI Taxonomy" id="485913"/>
    <lineage>
        <taxon>Bacteria</taxon>
        <taxon>Bacillati</taxon>
        <taxon>Chloroflexota</taxon>
        <taxon>Ktedonobacteria</taxon>
        <taxon>Ktedonobacterales</taxon>
        <taxon>Ktedonobacteraceae</taxon>
        <taxon>Ktedonobacter</taxon>
    </lineage>
</organism>
<proteinExistence type="predicted"/>
<dbReference type="Proteomes" id="UP000004508">
    <property type="component" value="Unassembled WGS sequence"/>
</dbReference>
<dbReference type="Gene3D" id="1.10.150.240">
    <property type="entry name" value="Putative phosphatase, domain 2"/>
    <property type="match status" value="1"/>
</dbReference>
<name>D6TVB4_KTERA</name>
<keyword evidence="1" id="KW-0378">Hydrolase</keyword>
<keyword evidence="2" id="KW-1185">Reference proteome</keyword>
<reference evidence="1 2" key="1">
    <citation type="journal article" date="2011" name="Stand. Genomic Sci.">
        <title>Non-contiguous finished genome sequence and contextual data of the filamentous soil bacterium Ktedonobacter racemifer type strain (SOSP1-21).</title>
        <authorList>
            <person name="Chang Y.J."/>
            <person name="Land M."/>
            <person name="Hauser L."/>
            <person name="Chertkov O."/>
            <person name="Del Rio T.G."/>
            <person name="Nolan M."/>
            <person name="Copeland A."/>
            <person name="Tice H."/>
            <person name="Cheng J.F."/>
            <person name="Lucas S."/>
            <person name="Han C."/>
            <person name="Goodwin L."/>
            <person name="Pitluck S."/>
            <person name="Ivanova N."/>
            <person name="Ovchinikova G."/>
            <person name="Pati A."/>
            <person name="Chen A."/>
            <person name="Palaniappan K."/>
            <person name="Mavromatis K."/>
            <person name="Liolios K."/>
            <person name="Brettin T."/>
            <person name="Fiebig A."/>
            <person name="Rohde M."/>
            <person name="Abt B."/>
            <person name="Goker M."/>
            <person name="Detter J.C."/>
            <person name="Woyke T."/>
            <person name="Bristow J."/>
            <person name="Eisen J.A."/>
            <person name="Markowitz V."/>
            <person name="Hugenholtz P."/>
            <person name="Kyrpides N.C."/>
            <person name="Klenk H.P."/>
            <person name="Lapidus A."/>
        </authorList>
    </citation>
    <scope>NUCLEOTIDE SEQUENCE [LARGE SCALE GENOMIC DNA]</scope>
    <source>
        <strain evidence="2">DSM 44963</strain>
    </source>
</reference>
<dbReference type="PRINTS" id="PR00413">
    <property type="entry name" value="HADHALOGNASE"/>
</dbReference>
<dbReference type="CDD" id="cd02603">
    <property type="entry name" value="HAD_sEH-N_like"/>
    <property type="match status" value="1"/>
</dbReference>
<dbReference type="PANTHER" id="PTHR43611:SF3">
    <property type="entry name" value="FLAVIN MONONUCLEOTIDE HYDROLASE 1, CHLOROPLATIC"/>
    <property type="match status" value="1"/>
</dbReference>
<dbReference type="InterPro" id="IPR006439">
    <property type="entry name" value="HAD-SF_hydro_IA"/>
</dbReference>
<dbReference type="InParanoid" id="D6TVB4"/>
<dbReference type="PANTHER" id="PTHR43611">
    <property type="entry name" value="ALPHA-D-GLUCOSE 1-PHOSPHATE PHOSPHATASE"/>
    <property type="match status" value="1"/>
</dbReference>
<dbReference type="InterPro" id="IPR036412">
    <property type="entry name" value="HAD-like_sf"/>
</dbReference>
<dbReference type="eggNOG" id="COG1011">
    <property type="taxonomic scope" value="Bacteria"/>
</dbReference>
<dbReference type="Pfam" id="PF00702">
    <property type="entry name" value="Hydrolase"/>
    <property type="match status" value="1"/>
</dbReference>
<dbReference type="SFLD" id="SFLDG01129">
    <property type="entry name" value="C1.5:_HAD__Beta-PGM__Phosphata"/>
    <property type="match status" value="1"/>
</dbReference>
<dbReference type="InterPro" id="IPR023198">
    <property type="entry name" value="PGP-like_dom2"/>
</dbReference>
<comment type="caution">
    <text evidence="1">The sequence shown here is derived from an EMBL/GenBank/DDBJ whole genome shotgun (WGS) entry which is preliminary data.</text>
</comment>
<dbReference type="GO" id="GO:0016787">
    <property type="term" value="F:hydrolase activity"/>
    <property type="evidence" value="ECO:0007669"/>
    <property type="project" value="UniProtKB-KW"/>
</dbReference>
<dbReference type="STRING" id="485913.Krac_5237"/>
<dbReference type="SFLD" id="SFLDS00003">
    <property type="entry name" value="Haloacid_Dehalogenase"/>
    <property type="match status" value="1"/>
</dbReference>
<dbReference type="AlphaFoldDB" id="D6TVB4"/>
<accession>D6TVB4</accession>
<sequence length="218" mass="24051">MHSQDGEIISFDASAGTPNSIRAILCDVGGVLIHKRRSPDLQRWEPRFEGSSLGLPLAIWLCEASQRAMVGQASVEDVWREIQQTYGLTDAELSAFSNDFVAGDYVDEAFVQFLQQVRQTRKIALLSNAWPDARHSFGNTFGLAKVADMMILSCEEGLVKPDPRLYALAAERLQLPYASIVFIDDYPPHVAAAQACGMHGVVFETRKQAIADLQALLL</sequence>
<protein>
    <submittedName>
        <fullName evidence="1">HAD-superfamily hydrolase, subfamily IA, variant 3</fullName>
    </submittedName>
</protein>
<dbReference type="EMBL" id="ADVG01000003">
    <property type="protein sequence ID" value="EFH84214.1"/>
    <property type="molecule type" value="Genomic_DNA"/>
</dbReference>
<dbReference type="SUPFAM" id="SSF56784">
    <property type="entry name" value="HAD-like"/>
    <property type="match status" value="1"/>
</dbReference>
<gene>
    <name evidence="1" type="ORF">Krac_5237</name>
</gene>
<dbReference type="RefSeq" id="WP_007915543.1">
    <property type="nucleotide sequence ID" value="NZ_ADVG01000003.1"/>
</dbReference>
<dbReference type="OrthoDB" id="9797415at2"/>
<evidence type="ECO:0000313" key="1">
    <source>
        <dbReference type="EMBL" id="EFH84214.1"/>
    </source>
</evidence>
<dbReference type="InterPro" id="IPR023214">
    <property type="entry name" value="HAD_sf"/>
</dbReference>